<dbReference type="Gene3D" id="3.90.1720.10">
    <property type="entry name" value="endopeptidase domain like (from Nostoc punctiforme)"/>
    <property type="match status" value="1"/>
</dbReference>
<evidence type="ECO:0000256" key="2">
    <source>
        <dbReference type="ARBA" id="ARBA00022670"/>
    </source>
</evidence>
<evidence type="ECO:0000313" key="6">
    <source>
        <dbReference type="EMBL" id="WFE92311.1"/>
    </source>
</evidence>
<feature type="domain" description="NlpC/P60" evidence="5">
    <location>
        <begin position="1"/>
        <end position="133"/>
    </location>
</feature>
<dbReference type="SUPFAM" id="SSF54001">
    <property type="entry name" value="Cysteine proteinases"/>
    <property type="match status" value="1"/>
</dbReference>
<dbReference type="Proteomes" id="UP001209803">
    <property type="component" value="Chromosome"/>
</dbReference>
<sequence length="141" mass="15819">MSAHWTTRYVGTPYRELGRDRAGCDCWGLAVLVYRDELGIQLISYDGDYASVAERAEISALIEAGQRTPDWIKVSQPKPFDIVLFRQGRLTSHVGIVCASGRMLHQYGSDCAKIESYKAPRWQSRHVGTFRHAMIGEGNDA</sequence>
<comment type="similarity">
    <text evidence="1">Belongs to the peptidase C40 family.</text>
</comment>
<dbReference type="PROSITE" id="PS51935">
    <property type="entry name" value="NLPC_P60"/>
    <property type="match status" value="1"/>
</dbReference>
<evidence type="ECO:0000313" key="7">
    <source>
        <dbReference type="Proteomes" id="UP001209803"/>
    </source>
</evidence>
<keyword evidence="3" id="KW-0378">Hydrolase</keyword>
<evidence type="ECO:0000256" key="3">
    <source>
        <dbReference type="ARBA" id="ARBA00022801"/>
    </source>
</evidence>
<reference evidence="6 7" key="1">
    <citation type="submission" date="2023-03" db="EMBL/GenBank/DDBJ databases">
        <title>Roseibium porphyridii sp. nov. and Roseibium rhodosorbium sp. nov. isolated from marine algae, Porphyridium cruentum and Rhodosorus marinus, respectively.</title>
        <authorList>
            <person name="Lee M.W."/>
            <person name="Choi B.J."/>
            <person name="Lee J.K."/>
            <person name="Choi D.G."/>
            <person name="Baek J.H."/>
            <person name="Bayburt H."/>
            <person name="Kim J.M."/>
            <person name="Han D.M."/>
            <person name="Kim K.H."/>
            <person name="Jeon C.O."/>
        </authorList>
    </citation>
    <scope>NUCLEOTIDE SEQUENCE [LARGE SCALE GENOMIC DNA]</scope>
    <source>
        <strain evidence="6 7">KMA01</strain>
    </source>
</reference>
<proteinExistence type="inferred from homology"/>
<evidence type="ECO:0000259" key="5">
    <source>
        <dbReference type="PROSITE" id="PS51935"/>
    </source>
</evidence>
<keyword evidence="2" id="KW-0645">Protease</keyword>
<organism evidence="6 7">
    <name type="scientific">Roseibium porphyridii</name>
    <dbReference type="NCBI Taxonomy" id="2866279"/>
    <lineage>
        <taxon>Bacteria</taxon>
        <taxon>Pseudomonadati</taxon>
        <taxon>Pseudomonadota</taxon>
        <taxon>Alphaproteobacteria</taxon>
        <taxon>Hyphomicrobiales</taxon>
        <taxon>Stappiaceae</taxon>
        <taxon>Roseibium</taxon>
    </lineage>
</organism>
<evidence type="ECO:0000256" key="4">
    <source>
        <dbReference type="ARBA" id="ARBA00022807"/>
    </source>
</evidence>
<gene>
    <name evidence="6" type="ORF">K1718_13380</name>
</gene>
<accession>A0ABY8FAF7</accession>
<dbReference type="EMBL" id="CP120863">
    <property type="protein sequence ID" value="WFE92311.1"/>
    <property type="molecule type" value="Genomic_DNA"/>
</dbReference>
<dbReference type="RefSeq" id="WP_265682257.1">
    <property type="nucleotide sequence ID" value="NZ_CP120863.1"/>
</dbReference>
<dbReference type="Pfam" id="PF00877">
    <property type="entry name" value="NLPC_P60"/>
    <property type="match status" value="1"/>
</dbReference>
<dbReference type="InterPro" id="IPR038765">
    <property type="entry name" value="Papain-like_cys_pep_sf"/>
</dbReference>
<name>A0ABY8FAF7_9HYPH</name>
<protein>
    <submittedName>
        <fullName evidence="6">NlpC/P60 family protein</fullName>
    </submittedName>
</protein>
<dbReference type="InterPro" id="IPR000064">
    <property type="entry name" value="NLP_P60_dom"/>
</dbReference>
<evidence type="ECO:0000256" key="1">
    <source>
        <dbReference type="ARBA" id="ARBA00007074"/>
    </source>
</evidence>
<keyword evidence="4" id="KW-0788">Thiol protease</keyword>
<keyword evidence="7" id="KW-1185">Reference proteome</keyword>